<dbReference type="InterPro" id="IPR017871">
    <property type="entry name" value="ABC_transporter-like_CS"/>
</dbReference>
<dbReference type="GO" id="GO:0005524">
    <property type="term" value="F:ATP binding"/>
    <property type="evidence" value="ECO:0007669"/>
    <property type="project" value="UniProtKB-KW"/>
</dbReference>
<evidence type="ECO:0000313" key="9">
    <source>
        <dbReference type="EMBL" id="MDQ0394201.1"/>
    </source>
</evidence>
<dbReference type="PANTHER" id="PTHR42788:SF17">
    <property type="entry name" value="ALIPHATIC SULFONATES IMPORT ATP-BINDING PROTEIN SSUB"/>
    <property type="match status" value="1"/>
</dbReference>
<keyword evidence="9" id="KW-0378">Hydrolase</keyword>
<accession>A0ABU0FIA2</accession>
<evidence type="ECO:0000256" key="1">
    <source>
        <dbReference type="ARBA" id="ARBA00005417"/>
    </source>
</evidence>
<evidence type="ECO:0000256" key="5">
    <source>
        <dbReference type="ARBA" id="ARBA00022840"/>
    </source>
</evidence>
<keyword evidence="4" id="KW-0547">Nucleotide-binding</keyword>
<gene>
    <name evidence="9" type="ORF">J3R73_003993</name>
</gene>
<evidence type="ECO:0000313" key="10">
    <source>
        <dbReference type="Proteomes" id="UP001237448"/>
    </source>
</evidence>
<dbReference type="EMBL" id="JAUSVK010000001">
    <property type="protein sequence ID" value="MDQ0394201.1"/>
    <property type="molecule type" value="Genomic_DNA"/>
</dbReference>
<comment type="caution">
    <text evidence="9">The sequence shown here is derived from an EMBL/GenBank/DDBJ whole genome shotgun (WGS) entry which is preliminary data.</text>
</comment>
<dbReference type="Pfam" id="PF00005">
    <property type="entry name" value="ABC_tran"/>
    <property type="match status" value="1"/>
</dbReference>
<dbReference type="RefSeq" id="WP_307430796.1">
    <property type="nucleotide sequence ID" value="NZ_JAUSVK010000001.1"/>
</dbReference>
<protein>
    <submittedName>
        <fullName evidence="9">Sulfonate transport system ATP-binding protein</fullName>
        <ecNumber evidence="9">3.6.3.-</ecNumber>
    </submittedName>
</protein>
<dbReference type="InterPro" id="IPR003593">
    <property type="entry name" value="AAA+_ATPase"/>
</dbReference>
<keyword evidence="5 9" id="KW-0067">ATP-binding</keyword>
<keyword evidence="10" id="KW-1185">Reference proteome</keyword>
<comment type="similarity">
    <text evidence="1">Belongs to the ABC transporter superfamily.</text>
</comment>
<sequence>MSHAVHYVEDGYFMPELARSAGSAALPSQAPGPGGLSVELKAVSKAFGHRVVLDRLDIAIPAGAFVAVVGRSGGGKSTLLRLVAGLEKPSGGEVLVGGKAASLAQGGARLMFQEARLLPWQRVIGNVGIARGPGWKKAAQATLDEVGLGDRAGEWPSVLSGGQKQRVALARALVSRPEILLLDEPFGALDAMTRVEMHQLLARIWREHGFTAMLITHDVSEAVALADRVIVLRDGAVALDVAVDLPRPPREKDDPAAARLAARILAYV</sequence>
<evidence type="ECO:0000256" key="6">
    <source>
        <dbReference type="ARBA" id="ARBA00022967"/>
    </source>
</evidence>
<dbReference type="PROSITE" id="PS50893">
    <property type="entry name" value="ABC_TRANSPORTER_2"/>
    <property type="match status" value="1"/>
</dbReference>
<evidence type="ECO:0000256" key="2">
    <source>
        <dbReference type="ARBA" id="ARBA00022448"/>
    </source>
</evidence>
<dbReference type="PROSITE" id="PS00211">
    <property type="entry name" value="ABC_TRANSPORTER_1"/>
    <property type="match status" value="1"/>
</dbReference>
<evidence type="ECO:0000256" key="4">
    <source>
        <dbReference type="ARBA" id="ARBA00022741"/>
    </source>
</evidence>
<keyword evidence="6" id="KW-1278">Translocase</keyword>
<dbReference type="Gene3D" id="3.40.50.300">
    <property type="entry name" value="P-loop containing nucleotide triphosphate hydrolases"/>
    <property type="match status" value="1"/>
</dbReference>
<organism evidence="9 10">
    <name type="scientific">Labrys monachus</name>
    <dbReference type="NCBI Taxonomy" id="217067"/>
    <lineage>
        <taxon>Bacteria</taxon>
        <taxon>Pseudomonadati</taxon>
        <taxon>Pseudomonadota</taxon>
        <taxon>Alphaproteobacteria</taxon>
        <taxon>Hyphomicrobiales</taxon>
        <taxon>Xanthobacteraceae</taxon>
        <taxon>Labrys</taxon>
    </lineage>
</organism>
<dbReference type="InterPro" id="IPR027417">
    <property type="entry name" value="P-loop_NTPase"/>
</dbReference>
<dbReference type="EC" id="3.6.3.-" evidence="9"/>
<dbReference type="SMART" id="SM00382">
    <property type="entry name" value="AAA"/>
    <property type="match status" value="1"/>
</dbReference>
<dbReference type="SUPFAM" id="SSF52540">
    <property type="entry name" value="P-loop containing nucleoside triphosphate hydrolases"/>
    <property type="match status" value="1"/>
</dbReference>
<dbReference type="Proteomes" id="UP001237448">
    <property type="component" value="Unassembled WGS sequence"/>
</dbReference>
<feature type="domain" description="ABC transporter" evidence="8">
    <location>
        <begin position="38"/>
        <end position="259"/>
    </location>
</feature>
<dbReference type="InterPro" id="IPR050166">
    <property type="entry name" value="ABC_transporter_ATP-bind"/>
</dbReference>
<reference evidence="9 10" key="1">
    <citation type="submission" date="2023-07" db="EMBL/GenBank/DDBJ databases">
        <title>Genomic Encyclopedia of Type Strains, Phase IV (KMG-IV): sequencing the most valuable type-strain genomes for metagenomic binning, comparative biology and taxonomic classification.</title>
        <authorList>
            <person name="Goeker M."/>
        </authorList>
    </citation>
    <scope>NUCLEOTIDE SEQUENCE [LARGE SCALE GENOMIC DNA]</scope>
    <source>
        <strain evidence="9 10">DSM 5896</strain>
    </source>
</reference>
<evidence type="ECO:0000259" key="8">
    <source>
        <dbReference type="PROSITE" id="PS50893"/>
    </source>
</evidence>
<proteinExistence type="inferred from homology"/>
<keyword evidence="7" id="KW-0472">Membrane</keyword>
<evidence type="ECO:0000256" key="3">
    <source>
        <dbReference type="ARBA" id="ARBA00022475"/>
    </source>
</evidence>
<keyword evidence="2" id="KW-0813">Transport</keyword>
<evidence type="ECO:0000256" key="7">
    <source>
        <dbReference type="ARBA" id="ARBA00023136"/>
    </source>
</evidence>
<dbReference type="InterPro" id="IPR003439">
    <property type="entry name" value="ABC_transporter-like_ATP-bd"/>
</dbReference>
<keyword evidence="3" id="KW-1003">Cell membrane</keyword>
<dbReference type="PANTHER" id="PTHR42788">
    <property type="entry name" value="TAURINE IMPORT ATP-BINDING PROTEIN-RELATED"/>
    <property type="match status" value="1"/>
</dbReference>
<dbReference type="GO" id="GO:0016787">
    <property type="term" value="F:hydrolase activity"/>
    <property type="evidence" value="ECO:0007669"/>
    <property type="project" value="UniProtKB-KW"/>
</dbReference>
<name>A0ABU0FIA2_9HYPH</name>